<name>A0A4P9YLI0_ROZAC</name>
<sequence length="154" mass="17763">MAKGSAKKTVQENEKTVVFLKKGFILANALHIFFRFIVFYSSLKFSHVVLYSVTGSIGLILFYQLKSMAKPEYNSKGDILHGGYNLNDDGLVQYMFDVIYVTWFVHVTTILHDNFWYFYLLIPTYAIYAIVTKLGPYLRSASLTEVPHKISKRK</sequence>
<feature type="transmembrane region" description="Helical" evidence="7">
    <location>
        <begin position="23"/>
        <end position="42"/>
    </location>
</feature>
<dbReference type="GO" id="GO:0005789">
    <property type="term" value="C:endoplasmic reticulum membrane"/>
    <property type="evidence" value="ECO:0007669"/>
    <property type="project" value="UniProtKB-SubCell"/>
</dbReference>
<keyword evidence="5 7" id="KW-1133">Transmembrane helix</keyword>
<dbReference type="Proteomes" id="UP000281549">
    <property type="component" value="Unassembled WGS sequence"/>
</dbReference>
<feature type="transmembrane region" description="Helical" evidence="7">
    <location>
        <begin position="116"/>
        <end position="135"/>
    </location>
</feature>
<accession>A0A4P9YLI0</accession>
<evidence type="ECO:0000256" key="6">
    <source>
        <dbReference type="ARBA" id="ARBA00023136"/>
    </source>
</evidence>
<comment type="similarity">
    <text evidence="2">Belongs to the TMEM208 family.</text>
</comment>
<evidence type="ECO:0000313" key="8">
    <source>
        <dbReference type="EMBL" id="RKP20506.1"/>
    </source>
</evidence>
<feature type="transmembrane region" description="Helical" evidence="7">
    <location>
        <begin position="91"/>
        <end position="110"/>
    </location>
</feature>
<reference evidence="9" key="1">
    <citation type="journal article" date="2018" name="Nat. Microbiol.">
        <title>Leveraging single-cell genomics to expand the fungal tree of life.</title>
        <authorList>
            <person name="Ahrendt S.R."/>
            <person name="Quandt C.A."/>
            <person name="Ciobanu D."/>
            <person name="Clum A."/>
            <person name="Salamov A."/>
            <person name="Andreopoulos B."/>
            <person name="Cheng J.F."/>
            <person name="Woyke T."/>
            <person name="Pelin A."/>
            <person name="Henrissat B."/>
            <person name="Reynolds N.K."/>
            <person name="Benny G.L."/>
            <person name="Smith M.E."/>
            <person name="James T.Y."/>
            <person name="Grigoriev I.V."/>
        </authorList>
    </citation>
    <scope>NUCLEOTIDE SEQUENCE [LARGE SCALE GENOMIC DNA]</scope>
    <source>
        <strain evidence="9">CSF55</strain>
    </source>
</reference>
<dbReference type="PANTHER" id="PTHR13505">
    <property type="entry name" value="TRANSMEMBRANE PROTEIN 208"/>
    <property type="match status" value="1"/>
</dbReference>
<keyword evidence="6 7" id="KW-0472">Membrane</keyword>
<feature type="transmembrane region" description="Helical" evidence="7">
    <location>
        <begin position="48"/>
        <end position="65"/>
    </location>
</feature>
<evidence type="ECO:0000256" key="7">
    <source>
        <dbReference type="SAM" id="Phobius"/>
    </source>
</evidence>
<dbReference type="InterPro" id="IPR008506">
    <property type="entry name" value="SND2/TMEM208"/>
</dbReference>
<dbReference type="PANTHER" id="PTHR13505:SF7">
    <property type="entry name" value="TRANSMEMBRANE PROTEIN 208"/>
    <property type="match status" value="1"/>
</dbReference>
<dbReference type="Pfam" id="PF05620">
    <property type="entry name" value="TMEM208_SND2"/>
    <property type="match status" value="1"/>
</dbReference>
<evidence type="ECO:0000256" key="3">
    <source>
        <dbReference type="ARBA" id="ARBA00022692"/>
    </source>
</evidence>
<dbReference type="GO" id="GO:0005773">
    <property type="term" value="C:vacuole"/>
    <property type="evidence" value="ECO:0007669"/>
    <property type="project" value="GOC"/>
</dbReference>
<evidence type="ECO:0000313" key="9">
    <source>
        <dbReference type="Proteomes" id="UP000281549"/>
    </source>
</evidence>
<dbReference type="AlphaFoldDB" id="A0A4P9YLI0"/>
<protein>
    <submittedName>
        <fullName evidence="8">DUF788-domain-containing protein</fullName>
    </submittedName>
</protein>
<dbReference type="EMBL" id="ML005054">
    <property type="protein sequence ID" value="RKP20506.1"/>
    <property type="molecule type" value="Genomic_DNA"/>
</dbReference>
<evidence type="ECO:0000256" key="2">
    <source>
        <dbReference type="ARBA" id="ARBA00009950"/>
    </source>
</evidence>
<evidence type="ECO:0000256" key="5">
    <source>
        <dbReference type="ARBA" id="ARBA00022989"/>
    </source>
</evidence>
<proteinExistence type="inferred from homology"/>
<evidence type="ECO:0000256" key="4">
    <source>
        <dbReference type="ARBA" id="ARBA00022824"/>
    </source>
</evidence>
<comment type="subcellular location">
    <subcellularLocation>
        <location evidence="1">Endoplasmic reticulum membrane</location>
        <topology evidence="1">Multi-pass membrane protein</topology>
    </subcellularLocation>
</comment>
<dbReference type="GO" id="GO:0006624">
    <property type="term" value="P:vacuolar protein processing"/>
    <property type="evidence" value="ECO:0007669"/>
    <property type="project" value="TreeGrafter"/>
</dbReference>
<organism evidence="8 9">
    <name type="scientific">Rozella allomycis (strain CSF55)</name>
    <dbReference type="NCBI Taxonomy" id="988480"/>
    <lineage>
        <taxon>Eukaryota</taxon>
        <taxon>Fungi</taxon>
        <taxon>Fungi incertae sedis</taxon>
        <taxon>Cryptomycota</taxon>
        <taxon>Cryptomycota incertae sedis</taxon>
        <taxon>Rozella</taxon>
    </lineage>
</organism>
<keyword evidence="3 7" id="KW-0812">Transmembrane</keyword>
<evidence type="ECO:0000256" key="1">
    <source>
        <dbReference type="ARBA" id="ARBA00004477"/>
    </source>
</evidence>
<gene>
    <name evidence="8" type="ORF">ROZALSC1DRAFT_12630</name>
</gene>
<keyword evidence="4" id="KW-0256">Endoplasmic reticulum</keyword>